<name>Q14NT8_SPICI</name>
<accession>Q14NT8</accession>
<protein>
    <submittedName>
        <fullName evidence="1">Uncharacterized protein</fullName>
    </submittedName>
</protein>
<reference evidence="1" key="1">
    <citation type="journal article" date="2010" name="Appl. Environ. Microbiol.">
        <title>Partial chromosome sequence of Spiroplasma citri reveals extensive viral invasion and important gene decay.</title>
        <authorList>
            <person name="Carle P."/>
            <person name="Saillard C."/>
            <person name="Carrere N."/>
            <person name="Carrere S."/>
            <person name="Duret S."/>
            <person name="Eveillard S."/>
            <person name="Gaurivaud P."/>
            <person name="Gourgues G."/>
            <person name="Gouzy J."/>
            <person name="Salar P."/>
            <person name="Verdin E."/>
            <person name="Breton M."/>
            <person name="Blanchard A."/>
            <person name="Laigret F."/>
            <person name="Bove J.M."/>
            <person name="Renaudin J."/>
            <person name="Foissac X."/>
        </authorList>
    </citation>
    <scope>NUCLEOTIDE SEQUENCE</scope>
    <source>
        <strain evidence="1">GII3-3X</strain>
    </source>
</reference>
<gene>
    <name evidence="1" type="ORF">SPICI04_049</name>
</gene>
<organism evidence="1">
    <name type="scientific">Spiroplasma citri</name>
    <dbReference type="NCBI Taxonomy" id="2133"/>
    <lineage>
        <taxon>Bacteria</taxon>
        <taxon>Bacillati</taxon>
        <taxon>Mycoplasmatota</taxon>
        <taxon>Mollicutes</taxon>
        <taxon>Entomoplasmatales</taxon>
        <taxon>Spiroplasmataceae</taxon>
        <taxon>Spiroplasma</taxon>
    </lineage>
</organism>
<dbReference type="AlphaFoldDB" id="Q14NT8"/>
<dbReference type="EMBL" id="AM285305">
    <property type="protein sequence ID" value="CAK98841.1"/>
    <property type="molecule type" value="Genomic_DNA"/>
</dbReference>
<evidence type="ECO:0000313" key="1">
    <source>
        <dbReference type="EMBL" id="CAK98841.1"/>
    </source>
</evidence>
<proteinExistence type="predicted"/>
<sequence>MPLSGIALNDNKPIYINVGITRAGMIKKIENFGRIIAAFYKYFQIMWDIRVHTGGVIFLPIKKLEKLNNQFAKNSALSLQTIWINYLREFKEQPEIKILPDIGKFWVTAHNKFNVDIGKDRAFTWHYGWYDELKFRFGVNQTTNNIYYTPWPIDKYRILFKPEDYVYPPS</sequence>
<dbReference type="RefSeq" id="WP_277945020.1">
    <property type="nucleotide sequence ID" value="NZ_CP096807.1"/>
</dbReference>